<name>A0ABS3JBC2_9BACT</name>
<comment type="caution">
    <text evidence="2">The sequence shown here is derived from an EMBL/GenBank/DDBJ whole genome shotgun (WGS) entry which is preliminary data.</text>
</comment>
<keyword evidence="3" id="KW-1185">Reference proteome</keyword>
<keyword evidence="1" id="KW-1133">Transmembrane helix</keyword>
<dbReference type="Proteomes" id="UP000664628">
    <property type="component" value="Unassembled WGS sequence"/>
</dbReference>
<keyword evidence="1" id="KW-0472">Membrane</keyword>
<accession>A0ABS3JBC2</accession>
<evidence type="ECO:0000313" key="3">
    <source>
        <dbReference type="Proteomes" id="UP000664628"/>
    </source>
</evidence>
<proteinExistence type="predicted"/>
<organism evidence="2 3">
    <name type="scientific">Fibrella forsythiae</name>
    <dbReference type="NCBI Taxonomy" id="2817061"/>
    <lineage>
        <taxon>Bacteria</taxon>
        <taxon>Pseudomonadati</taxon>
        <taxon>Bacteroidota</taxon>
        <taxon>Cytophagia</taxon>
        <taxon>Cytophagales</taxon>
        <taxon>Spirosomataceae</taxon>
        <taxon>Fibrella</taxon>
    </lineage>
</organism>
<sequence length="162" mass="18075">MTIKLAMSRLLYVKMFLVLAFIDGLLSLIEHNMINLLAAAAGALAIRFAWPKMPIRTSIGGWLVGFILACLFGNDAYRNHWFGQREIYAAWGIVALAGDIIIQLIGWGIRLLQPIGKYTIEHPGEAFNNGMERAEQVAGVWMRIKAPVLSLIDFIKSVIPHK</sequence>
<evidence type="ECO:0000256" key="1">
    <source>
        <dbReference type="SAM" id="Phobius"/>
    </source>
</evidence>
<gene>
    <name evidence="2" type="ORF">J2I46_01765</name>
</gene>
<evidence type="ECO:0000313" key="2">
    <source>
        <dbReference type="EMBL" id="MBO0947290.1"/>
    </source>
</evidence>
<protein>
    <submittedName>
        <fullName evidence="2">Uncharacterized protein</fullName>
    </submittedName>
</protein>
<feature type="transmembrane region" description="Helical" evidence="1">
    <location>
        <begin position="88"/>
        <end position="109"/>
    </location>
</feature>
<dbReference type="RefSeq" id="WP_207327206.1">
    <property type="nucleotide sequence ID" value="NZ_JAFMYW010000001.1"/>
</dbReference>
<reference evidence="2 3" key="1">
    <citation type="submission" date="2021-03" db="EMBL/GenBank/DDBJ databases">
        <title>Fibrella sp. HMF5405 genome sequencing and assembly.</title>
        <authorList>
            <person name="Kang H."/>
            <person name="Kim H."/>
            <person name="Bae S."/>
            <person name="Joh K."/>
        </authorList>
    </citation>
    <scope>NUCLEOTIDE SEQUENCE [LARGE SCALE GENOMIC DNA]</scope>
    <source>
        <strain evidence="2 3">HMF5405</strain>
    </source>
</reference>
<dbReference type="EMBL" id="JAFMYW010000001">
    <property type="protein sequence ID" value="MBO0947290.1"/>
    <property type="molecule type" value="Genomic_DNA"/>
</dbReference>
<keyword evidence="1" id="KW-0812">Transmembrane</keyword>
<feature type="transmembrane region" description="Helical" evidence="1">
    <location>
        <begin position="55"/>
        <end position="76"/>
    </location>
</feature>